<reference evidence="10" key="1">
    <citation type="submission" date="2015-12" db="EMBL/GenBank/DDBJ databases">
        <title>Complete genome sequence of Lutibacter profundus strain LP1.</title>
        <authorList>
            <person name="Wissuwa J."/>
            <person name="Le Moine Bauer S."/>
            <person name="Stokke R."/>
            <person name="Dahle H."/>
            <person name="Steen I.H."/>
        </authorList>
    </citation>
    <scope>NUCLEOTIDE SEQUENCE [LARGE SCALE GENOMIC DNA]</scope>
    <source>
        <strain evidence="10">LP1</strain>
    </source>
</reference>
<evidence type="ECO:0000256" key="7">
    <source>
        <dbReference type="PROSITE-ProRule" id="PRU01360"/>
    </source>
</evidence>
<accession>A0A109RPY8</accession>
<evidence type="ECO:0000259" key="8">
    <source>
        <dbReference type="Pfam" id="PF16344"/>
    </source>
</evidence>
<dbReference type="RefSeq" id="WP_068210136.1">
    <property type="nucleotide sequence ID" value="NZ_CP013355.1"/>
</dbReference>
<dbReference type="InterPro" id="IPR039426">
    <property type="entry name" value="TonB-dep_rcpt-like"/>
</dbReference>
<dbReference type="InterPro" id="IPR032508">
    <property type="entry name" value="FecR_C"/>
</dbReference>
<dbReference type="Gene3D" id="2.40.170.20">
    <property type="entry name" value="TonB-dependent receptor, beta-barrel domain"/>
    <property type="match status" value="1"/>
</dbReference>
<dbReference type="Gene3D" id="3.55.50.30">
    <property type="match status" value="1"/>
</dbReference>
<dbReference type="KEGG" id="lut:Lupro_10955"/>
<keyword evidence="5 7" id="KW-0472">Membrane</keyword>
<dbReference type="Pfam" id="PF16344">
    <property type="entry name" value="FecR_C"/>
    <property type="match status" value="1"/>
</dbReference>
<keyword evidence="3 7" id="KW-1134">Transmembrane beta strand</keyword>
<proteinExistence type="inferred from homology"/>
<keyword evidence="2 7" id="KW-0813">Transport</keyword>
<evidence type="ECO:0000313" key="10">
    <source>
        <dbReference type="Proteomes" id="UP000059672"/>
    </source>
</evidence>
<feature type="domain" description="Protein FecR C-terminal" evidence="8">
    <location>
        <begin position="28"/>
        <end position="93"/>
    </location>
</feature>
<evidence type="ECO:0000256" key="1">
    <source>
        <dbReference type="ARBA" id="ARBA00004571"/>
    </source>
</evidence>
<evidence type="ECO:0000256" key="5">
    <source>
        <dbReference type="ARBA" id="ARBA00023136"/>
    </source>
</evidence>
<comment type="subcellular location">
    <subcellularLocation>
        <location evidence="1 7">Cell outer membrane</location>
        <topology evidence="1 7">Multi-pass membrane protein</topology>
    </subcellularLocation>
</comment>
<keyword evidence="10" id="KW-1185">Reference proteome</keyword>
<dbReference type="Proteomes" id="UP000059672">
    <property type="component" value="Chromosome"/>
</dbReference>
<dbReference type="EMBL" id="CP013355">
    <property type="protein sequence ID" value="AMC11756.1"/>
    <property type="molecule type" value="Genomic_DNA"/>
</dbReference>
<reference evidence="9 10" key="2">
    <citation type="journal article" date="2016" name="Int. J. Syst. Evol. Microbiol.">
        <title>Lutibacter profundi sp. nov., isolated from a deep-sea hydrothermal system on the Arctic Mid-Ocean Ridge and emended description of the genus Lutibacter.</title>
        <authorList>
            <person name="Le Moine Bauer S."/>
            <person name="Roalkvam I."/>
            <person name="Steen I.H."/>
            <person name="Dahle H."/>
        </authorList>
    </citation>
    <scope>NUCLEOTIDE SEQUENCE [LARGE SCALE GENOMIC DNA]</scope>
    <source>
        <strain evidence="9 10">LP1</strain>
    </source>
</reference>
<evidence type="ECO:0000256" key="3">
    <source>
        <dbReference type="ARBA" id="ARBA00022452"/>
    </source>
</evidence>
<sequence>MKLFLLFFLIWLIPFTIFSQQEKVFSVEFNNTQMFEVLNFLEKRYHVKFSYQDNLIKDQEISLKAQKRTLEEVLNEISILINVDFEWLDNRYIFLKKRFVAEEGLHLKEVVIKGYLTKGITKNKNATFEIHPKKLEILPGLTEPDIFESIQQFPGVVSPNETATGLIVRGGSSDQNRIIWDGINMYHNGHLFGMISAFNPNITEKVIFHNKGTNPKFGERISSVIDISTKTKLSNKVEAEFGVNAINFDAYLSIPIVKNKLSVQLSYRRSYEDKYETSTFKNLEKKVFQHTAINETTSSDEKFKFKDYNLKLNFKPNKKNTFALSVIHIDNDLEHVFEDLAINNLNKNILDTENEGYSVSWEKKWSPKVSQQTQAFLSKYRLNYNFITIENLIQISDFDKRNNIYDSGLSTEVQININEKGNLSSGYQYTLKDVSYEIKETANLLYILDRDKTIVNTHSFYSNYTYRNSKKIDIDGGIRLNYYKELNAFRVEPRLVINKDLFRNLKLQITGEIKNQIISQIEETVLSNLSLENKLWRLADGNKFPIINSKQVSAGFLYSNNGWSIDIDHYYKKIKGITTLSIGYLNPEDSRFHVGNQKVFGSDFYLEKEFKKIKTWISYSYTNVKNKFEGLNNNKYFTSSIEIKHAISASLSYKVNKLQLALGWKWQSGRPYTESLSDFEDNDFEGINTEKLSNYHRLDFSSTYKFNFSKEGATRGKIGFSIRNIYNRKSYLSREYTGNNAINDPIVAIDKFSLGITPNFLFRVYW</sequence>
<comment type="similarity">
    <text evidence="7">Belongs to the TonB-dependent receptor family.</text>
</comment>
<dbReference type="GO" id="GO:0009279">
    <property type="term" value="C:cell outer membrane"/>
    <property type="evidence" value="ECO:0007669"/>
    <property type="project" value="UniProtKB-SubCell"/>
</dbReference>
<protein>
    <recommendedName>
        <fullName evidence="8">Protein FecR C-terminal domain-containing protein</fullName>
    </recommendedName>
</protein>
<evidence type="ECO:0000256" key="2">
    <source>
        <dbReference type="ARBA" id="ARBA00022448"/>
    </source>
</evidence>
<evidence type="ECO:0000256" key="6">
    <source>
        <dbReference type="ARBA" id="ARBA00023237"/>
    </source>
</evidence>
<dbReference type="STRING" id="1622118.Lupro_10955"/>
<name>A0A109RPY8_9FLAO</name>
<organism evidence="9 10">
    <name type="scientific">Lutibacter profundi</name>
    <dbReference type="NCBI Taxonomy" id="1622118"/>
    <lineage>
        <taxon>Bacteria</taxon>
        <taxon>Pseudomonadati</taxon>
        <taxon>Bacteroidota</taxon>
        <taxon>Flavobacteriia</taxon>
        <taxon>Flavobacteriales</taxon>
        <taxon>Flavobacteriaceae</taxon>
        <taxon>Lutibacter</taxon>
    </lineage>
</organism>
<dbReference type="InterPro" id="IPR036942">
    <property type="entry name" value="Beta-barrel_TonB_sf"/>
</dbReference>
<dbReference type="PROSITE" id="PS52016">
    <property type="entry name" value="TONB_DEPENDENT_REC_3"/>
    <property type="match status" value="1"/>
</dbReference>
<evidence type="ECO:0000313" key="9">
    <source>
        <dbReference type="EMBL" id="AMC11756.1"/>
    </source>
</evidence>
<dbReference type="SUPFAM" id="SSF56935">
    <property type="entry name" value="Porins"/>
    <property type="match status" value="1"/>
</dbReference>
<dbReference type="AlphaFoldDB" id="A0A109RPY8"/>
<keyword evidence="6 7" id="KW-0998">Cell outer membrane</keyword>
<gene>
    <name evidence="9" type="ORF">Lupro_10955</name>
</gene>
<evidence type="ECO:0000256" key="4">
    <source>
        <dbReference type="ARBA" id="ARBA00022692"/>
    </source>
</evidence>
<keyword evidence="4 7" id="KW-0812">Transmembrane</keyword>